<keyword evidence="2" id="KW-1185">Reference proteome</keyword>
<comment type="caution">
    <text evidence="1">The sequence shown here is derived from an EMBL/GenBank/DDBJ whole genome shotgun (WGS) entry which is preliminary data.</text>
</comment>
<name>A0A8J7HHV5_9CYAN</name>
<organism evidence="1 2">
    <name type="scientific">Atlanticothrix silvestris CENA357</name>
    <dbReference type="NCBI Taxonomy" id="1725252"/>
    <lineage>
        <taxon>Bacteria</taxon>
        <taxon>Bacillati</taxon>
        <taxon>Cyanobacteriota</taxon>
        <taxon>Cyanophyceae</taxon>
        <taxon>Nostocales</taxon>
        <taxon>Nodulariaceae</taxon>
        <taxon>Atlanticothrix</taxon>
        <taxon>Atlanticothrix silvestris</taxon>
    </lineage>
</organism>
<dbReference type="Proteomes" id="UP000599391">
    <property type="component" value="Unassembled WGS sequence"/>
</dbReference>
<sequence>MSLRELKEQACKLPVSDRLALISAVIQSLQDMPQMENWQYLVARPHPWHKQLYIKGRKLLASTVWQDMIINQMSPEEAAENWDLPISAISETISYCESHQELLKLEADEERHRLEAKGVSIESTNAA</sequence>
<evidence type="ECO:0008006" key="3">
    <source>
        <dbReference type="Google" id="ProtNLM"/>
    </source>
</evidence>
<proteinExistence type="predicted"/>
<evidence type="ECO:0000313" key="1">
    <source>
        <dbReference type="EMBL" id="MBH8554998.1"/>
    </source>
</evidence>
<reference evidence="1 2" key="1">
    <citation type="journal article" date="2021" name="Int. J. Syst. Evol. Microbiol.">
        <title>Amazonocrinis nigriterrae gen. nov., sp. nov., Atlanticothrix silvestris gen. nov., sp. nov. and Dendronalium phyllosphericum gen. nov., sp. nov., nostocacean cyanobacteria from Brazilian environments.</title>
        <authorList>
            <person name="Alvarenga D.O."/>
            <person name="Andreote A.P.D."/>
            <person name="Branco L.H.Z."/>
            <person name="Delbaje E."/>
            <person name="Cruz R.B."/>
            <person name="Varani A.M."/>
            <person name="Fiore M.F."/>
        </authorList>
    </citation>
    <scope>NUCLEOTIDE SEQUENCE [LARGE SCALE GENOMIC DNA]</scope>
    <source>
        <strain evidence="1 2">CENA357</strain>
    </source>
</reference>
<dbReference type="AlphaFoldDB" id="A0A8J7HHV5"/>
<protein>
    <recommendedName>
        <fullName evidence="3">DUF433 domain-containing protein</fullName>
    </recommendedName>
</protein>
<dbReference type="RefSeq" id="WP_214441224.1">
    <property type="nucleotide sequence ID" value="NZ_JAECZB010000088.1"/>
</dbReference>
<evidence type="ECO:0000313" key="2">
    <source>
        <dbReference type="Proteomes" id="UP000599391"/>
    </source>
</evidence>
<dbReference type="EMBL" id="JAECZB010000088">
    <property type="protein sequence ID" value="MBH8554998.1"/>
    <property type="molecule type" value="Genomic_DNA"/>
</dbReference>
<gene>
    <name evidence="1" type="ORF">I8751_22155</name>
</gene>
<accession>A0A8J7HHV5</accession>